<dbReference type="AlphaFoldDB" id="A0A0M2K7E3"/>
<name>A0A0M2K7E3_9GAMM</name>
<sequence length="370" mass="41035">MRYWINCFLTLFFFTASLQAQPLQKKFSDWQITCNNLNYCVARSFPGDNGLVMTISRHASSNDSALLRIDYGNNDTSESNGAALKDNLLLDGRRLKPDLKHWDVQPRHLSTAHAISIAEFLAQTMDADNIQLLYRPAATISLHGMKTALLLMDEIQGRLNTLSAWVKTGNRPASDVPPEPPEPVIVPPFHPPLSLTREESTGLIDFGTWRVNTDECSLDPQRREVSVSPLNDKKALLLVSCEMGAYNVIDLAYEVTRTEPYIAKRIVLTLPFLPNGSGMKQMELVNAEFDPETSQLSTFSKGRGLGDCGVASRWQFTGGAFVLVQYAQEQICDAWHGSDDWPTLWTSGHSAEASSSRSGDVPLTVQSLTN</sequence>
<reference evidence="3 4" key="1">
    <citation type="submission" date="2015-01" db="EMBL/GenBank/DDBJ databases">
        <title>Erwinia tracheiphila.</title>
        <authorList>
            <person name="Shapiro L.R."/>
        </authorList>
    </citation>
    <scope>NUCLEOTIDE SEQUENCE [LARGE SCALE GENOMIC DNA]</scope>
    <source>
        <strain evidence="3 4">BuffGH</strain>
    </source>
</reference>
<gene>
    <name evidence="3" type="ORF">SY86_07605</name>
</gene>
<feature type="region of interest" description="Disordered" evidence="1">
    <location>
        <begin position="349"/>
        <end position="370"/>
    </location>
</feature>
<dbReference type="RefSeq" id="WP_016190106.1">
    <property type="nucleotide sequence ID" value="NZ_CP089932.1"/>
</dbReference>
<evidence type="ECO:0000256" key="2">
    <source>
        <dbReference type="SAM" id="SignalP"/>
    </source>
</evidence>
<proteinExistence type="predicted"/>
<evidence type="ECO:0000313" key="4">
    <source>
        <dbReference type="Proteomes" id="UP000033924"/>
    </source>
</evidence>
<dbReference type="Pfam" id="PF06674">
    <property type="entry name" value="DUF1176"/>
    <property type="match status" value="1"/>
</dbReference>
<feature type="chain" id="PRO_5005635302" description="DUF1176 domain-containing protein" evidence="2">
    <location>
        <begin position="21"/>
        <end position="370"/>
    </location>
</feature>
<feature type="signal peptide" evidence="2">
    <location>
        <begin position="1"/>
        <end position="20"/>
    </location>
</feature>
<organism evidence="3 4">
    <name type="scientific">Erwinia tracheiphila</name>
    <dbReference type="NCBI Taxonomy" id="65700"/>
    <lineage>
        <taxon>Bacteria</taxon>
        <taxon>Pseudomonadati</taxon>
        <taxon>Pseudomonadota</taxon>
        <taxon>Gammaproteobacteria</taxon>
        <taxon>Enterobacterales</taxon>
        <taxon>Erwiniaceae</taxon>
        <taxon>Erwinia</taxon>
    </lineage>
</organism>
<dbReference type="STRING" id="65700.SY86_07605"/>
<evidence type="ECO:0000313" key="3">
    <source>
        <dbReference type="EMBL" id="KKF35315.1"/>
    </source>
</evidence>
<dbReference type="Proteomes" id="UP000033924">
    <property type="component" value="Unassembled WGS sequence"/>
</dbReference>
<keyword evidence="4" id="KW-1185">Reference proteome</keyword>
<accession>A0A0M2K7E3</accession>
<dbReference type="PATRIC" id="fig|65700.7.peg.1941"/>
<dbReference type="EMBL" id="JXNU01000003">
    <property type="protein sequence ID" value="KKF35315.1"/>
    <property type="molecule type" value="Genomic_DNA"/>
</dbReference>
<keyword evidence="2" id="KW-0732">Signal</keyword>
<evidence type="ECO:0008006" key="5">
    <source>
        <dbReference type="Google" id="ProtNLM"/>
    </source>
</evidence>
<feature type="compositionally biased region" description="Low complexity" evidence="1">
    <location>
        <begin position="349"/>
        <end position="359"/>
    </location>
</feature>
<comment type="caution">
    <text evidence="3">The sequence shown here is derived from an EMBL/GenBank/DDBJ whole genome shotgun (WGS) entry which is preliminary data.</text>
</comment>
<dbReference type="InterPro" id="IPR009560">
    <property type="entry name" value="DUF1176"/>
</dbReference>
<protein>
    <recommendedName>
        <fullName evidence="5">DUF1176 domain-containing protein</fullName>
    </recommendedName>
</protein>
<evidence type="ECO:0000256" key="1">
    <source>
        <dbReference type="SAM" id="MobiDB-lite"/>
    </source>
</evidence>